<name>A0ACC3CY23_9PEZI</name>
<sequence length="305" mass="34700">MQARNSETNRGVKRKVDQAHDDHSNNFNPKYLTSRDLFELELSDLAFQRHVFVQGLILIQFLLSLTDKAKRKWSHVNPSRSLHYNFTLSEKDAEWAYNMRNTIATYLKEQPDGHIYYRMVDTVLSRDKNWARWKMEGCPEIKRTPVPTQDFLDARAGANKTSAPKRLRATPMGSIDLTFLSDADNDQGVEVLKDHSRYTLPDTQSLVQDVAAVELDMEMAMTEDEKRSLQEAMAGKAWRTLRVAARNKLSMFDQLEDGKKLQNLFEQPSGGDTRDEAAAGMQDGGPGASVAEKAEDLQDRRDLTS</sequence>
<gene>
    <name evidence="1" type="ORF">LTS18_012048</name>
</gene>
<dbReference type="EMBL" id="JAWDJW010009884">
    <property type="protein sequence ID" value="KAK3054225.1"/>
    <property type="molecule type" value="Genomic_DNA"/>
</dbReference>
<evidence type="ECO:0000313" key="2">
    <source>
        <dbReference type="Proteomes" id="UP001186974"/>
    </source>
</evidence>
<organism evidence="1 2">
    <name type="scientific">Coniosporium uncinatum</name>
    <dbReference type="NCBI Taxonomy" id="93489"/>
    <lineage>
        <taxon>Eukaryota</taxon>
        <taxon>Fungi</taxon>
        <taxon>Dikarya</taxon>
        <taxon>Ascomycota</taxon>
        <taxon>Pezizomycotina</taxon>
        <taxon>Dothideomycetes</taxon>
        <taxon>Dothideomycetes incertae sedis</taxon>
        <taxon>Coniosporium</taxon>
    </lineage>
</organism>
<accession>A0ACC3CY23</accession>
<evidence type="ECO:0000313" key="1">
    <source>
        <dbReference type="EMBL" id="KAK3054225.1"/>
    </source>
</evidence>
<dbReference type="Proteomes" id="UP001186974">
    <property type="component" value="Unassembled WGS sequence"/>
</dbReference>
<protein>
    <submittedName>
        <fullName evidence="1">Uncharacterized protein</fullName>
    </submittedName>
</protein>
<proteinExistence type="predicted"/>
<comment type="caution">
    <text evidence="1">The sequence shown here is derived from an EMBL/GenBank/DDBJ whole genome shotgun (WGS) entry which is preliminary data.</text>
</comment>
<reference evidence="1" key="1">
    <citation type="submission" date="2024-09" db="EMBL/GenBank/DDBJ databases">
        <title>Black Yeasts Isolated from many extreme environments.</title>
        <authorList>
            <person name="Coleine C."/>
            <person name="Stajich J.E."/>
            <person name="Selbmann L."/>
        </authorList>
    </citation>
    <scope>NUCLEOTIDE SEQUENCE</scope>
    <source>
        <strain evidence="1">CCFEE 5737</strain>
    </source>
</reference>
<keyword evidence="2" id="KW-1185">Reference proteome</keyword>